<comment type="caution">
    <text evidence="1">The sequence shown here is derived from an EMBL/GenBank/DDBJ whole genome shotgun (WGS) entry which is preliminary data.</text>
</comment>
<evidence type="ECO:0000313" key="1">
    <source>
        <dbReference type="EMBL" id="KRN43579.1"/>
    </source>
</evidence>
<protein>
    <submittedName>
        <fullName evidence="1">Uncharacterized protein</fullName>
    </submittedName>
</protein>
<dbReference type="EMBL" id="JQBA01000054">
    <property type="protein sequence ID" value="KRN43579.1"/>
    <property type="molecule type" value="Genomic_DNA"/>
</dbReference>
<proteinExistence type="predicted"/>
<dbReference type="RefSeq" id="WP_056994929.1">
    <property type="nucleotide sequence ID" value="NZ_JQBA01000054.1"/>
</dbReference>
<keyword evidence="2" id="KW-1185">Reference proteome</keyword>
<name>A0A0R2GU38_9LACO</name>
<organism evidence="1 2">
    <name type="scientific">Limosilactobacillus ingluviei</name>
    <dbReference type="NCBI Taxonomy" id="148604"/>
    <lineage>
        <taxon>Bacteria</taxon>
        <taxon>Bacillati</taxon>
        <taxon>Bacillota</taxon>
        <taxon>Bacilli</taxon>
        <taxon>Lactobacillales</taxon>
        <taxon>Lactobacillaceae</taxon>
        <taxon>Limosilactobacillus</taxon>
    </lineage>
</organism>
<gene>
    <name evidence="1" type="ORF">IV41_GL001657</name>
</gene>
<sequence>MENVQMVVDDFYQQIVSEGISYVTAGTFDGDAELKNLLQANGINCSANDFYQLKRDQGLEGIDMPYGDDNLITGLSIEFASNTTGTLFLQLAPHRVLLNWFDHLVEDVSKQDYLLCIDSGDEAPMKAAIDLSTKSIGFLYVQSGLYFPKYELVLRDWDNLNEYFLFTDKSILQDDDELPLIPMKHIVRVTTEGCSQ</sequence>
<dbReference type="AlphaFoldDB" id="A0A0R2GU38"/>
<dbReference type="PATRIC" id="fig|148604.4.peg.1707"/>
<reference evidence="1 2" key="1">
    <citation type="journal article" date="2015" name="Genome Announc.">
        <title>Expanding the biotechnology potential of lactobacilli through comparative genomics of 213 strains and associated genera.</title>
        <authorList>
            <person name="Sun Z."/>
            <person name="Harris H.M."/>
            <person name="McCann A."/>
            <person name="Guo C."/>
            <person name="Argimon S."/>
            <person name="Zhang W."/>
            <person name="Yang X."/>
            <person name="Jeffery I.B."/>
            <person name="Cooney J.C."/>
            <person name="Kagawa T.F."/>
            <person name="Liu W."/>
            <person name="Song Y."/>
            <person name="Salvetti E."/>
            <person name="Wrobel A."/>
            <person name="Rasinkangas P."/>
            <person name="Parkhill J."/>
            <person name="Rea M.C."/>
            <person name="O'Sullivan O."/>
            <person name="Ritari J."/>
            <person name="Douillard F.P."/>
            <person name="Paul Ross R."/>
            <person name="Yang R."/>
            <person name="Briner A.E."/>
            <person name="Felis G.E."/>
            <person name="de Vos W.M."/>
            <person name="Barrangou R."/>
            <person name="Klaenhammer T.R."/>
            <person name="Caufield P.W."/>
            <person name="Cui Y."/>
            <person name="Zhang H."/>
            <person name="O'Toole P.W."/>
        </authorList>
    </citation>
    <scope>NUCLEOTIDE SEQUENCE [LARGE SCALE GENOMIC DNA]</scope>
    <source>
        <strain evidence="1 2">DSM 14792</strain>
    </source>
</reference>
<dbReference type="Proteomes" id="UP000051639">
    <property type="component" value="Unassembled WGS sequence"/>
</dbReference>
<accession>A0A0R2GU38</accession>
<evidence type="ECO:0000313" key="2">
    <source>
        <dbReference type="Proteomes" id="UP000051639"/>
    </source>
</evidence>